<proteinExistence type="predicted"/>
<feature type="signal peptide" evidence="1">
    <location>
        <begin position="1"/>
        <end position="18"/>
    </location>
</feature>
<dbReference type="KEGG" id="spu:100893319"/>
<name>A0A7M7GHJ6_STRPU</name>
<dbReference type="EnsemblMetazoa" id="XM_003727535">
    <property type="protein sequence ID" value="XP_003727583"/>
    <property type="gene ID" value="LOC100893319"/>
</dbReference>
<reference evidence="3" key="1">
    <citation type="submission" date="2015-02" db="EMBL/GenBank/DDBJ databases">
        <title>Genome sequencing for Strongylocentrotus purpuratus.</title>
        <authorList>
            <person name="Murali S."/>
            <person name="Liu Y."/>
            <person name="Vee V."/>
            <person name="English A."/>
            <person name="Wang M."/>
            <person name="Skinner E."/>
            <person name="Han Y."/>
            <person name="Muzny D.M."/>
            <person name="Worley K.C."/>
            <person name="Gibbs R.A."/>
        </authorList>
    </citation>
    <scope>NUCLEOTIDE SEQUENCE</scope>
</reference>
<keyword evidence="1" id="KW-0732">Signal</keyword>
<evidence type="ECO:0000313" key="3">
    <source>
        <dbReference type="Proteomes" id="UP000007110"/>
    </source>
</evidence>
<protein>
    <submittedName>
        <fullName evidence="2">Uncharacterized protein</fullName>
    </submittedName>
</protein>
<feature type="chain" id="PRO_5029708822" evidence="1">
    <location>
        <begin position="19"/>
        <end position="158"/>
    </location>
</feature>
<reference evidence="2" key="2">
    <citation type="submission" date="2021-01" db="UniProtKB">
        <authorList>
            <consortium name="EnsemblMetazoa"/>
        </authorList>
    </citation>
    <scope>IDENTIFICATION</scope>
</reference>
<organism evidence="2 3">
    <name type="scientific">Strongylocentrotus purpuratus</name>
    <name type="common">Purple sea urchin</name>
    <dbReference type="NCBI Taxonomy" id="7668"/>
    <lineage>
        <taxon>Eukaryota</taxon>
        <taxon>Metazoa</taxon>
        <taxon>Echinodermata</taxon>
        <taxon>Eleutherozoa</taxon>
        <taxon>Echinozoa</taxon>
        <taxon>Echinoidea</taxon>
        <taxon>Euechinoidea</taxon>
        <taxon>Echinacea</taxon>
        <taxon>Camarodonta</taxon>
        <taxon>Echinidea</taxon>
        <taxon>Strongylocentrotidae</taxon>
        <taxon>Strongylocentrotus</taxon>
    </lineage>
</organism>
<sequence length="158" mass="17911">MTNALAGVLCRFWMEKLAFMCDVWWSDGDYQQPVHHYRMKVYLFGAASSPVCANYGLKKTATAHKDKYVEAATNFVHSDFYIVHGLLSVPKSAEAVDLVIQTRVLCKEGKLHLHNIVSNSRKVMQAVPMEDRAKSVKELNLLHDELPIERALGPHRCI</sequence>
<dbReference type="OrthoDB" id="8046937at2759"/>
<dbReference type="PANTHER" id="PTHR47331">
    <property type="entry name" value="PHD-TYPE DOMAIN-CONTAINING PROTEIN"/>
    <property type="match status" value="1"/>
</dbReference>
<dbReference type="GeneID" id="100893319"/>
<accession>A0A7M7GHJ6</accession>
<evidence type="ECO:0000256" key="1">
    <source>
        <dbReference type="SAM" id="SignalP"/>
    </source>
</evidence>
<dbReference type="AlphaFoldDB" id="A0A7M7GHJ6"/>
<dbReference type="PANTHER" id="PTHR47331:SF5">
    <property type="entry name" value="RIBONUCLEASE H"/>
    <property type="match status" value="1"/>
</dbReference>
<dbReference type="RefSeq" id="XP_003727583.1">
    <property type="nucleotide sequence ID" value="XM_003727535.1"/>
</dbReference>
<dbReference type="Proteomes" id="UP000007110">
    <property type="component" value="Unassembled WGS sequence"/>
</dbReference>
<evidence type="ECO:0000313" key="2">
    <source>
        <dbReference type="EnsemblMetazoa" id="XP_003727583"/>
    </source>
</evidence>
<keyword evidence="3" id="KW-1185">Reference proteome</keyword>
<dbReference type="OMA" id="CEAHTIE"/>
<dbReference type="InParanoid" id="A0A7M7GHJ6"/>